<evidence type="ECO:0000313" key="3">
    <source>
        <dbReference type="EMBL" id="RHW73109.1"/>
    </source>
</evidence>
<gene>
    <name evidence="3" type="ORF">DPX39_040044900</name>
</gene>
<dbReference type="EMBL" id="QSBY01000004">
    <property type="protein sequence ID" value="RHW73109.1"/>
    <property type="molecule type" value="Genomic_DNA"/>
</dbReference>
<feature type="region of interest" description="Disordered" evidence="1">
    <location>
        <begin position="439"/>
        <end position="656"/>
    </location>
</feature>
<feature type="compositionally biased region" description="Polar residues" evidence="1">
    <location>
        <begin position="103"/>
        <end position="117"/>
    </location>
</feature>
<feature type="compositionally biased region" description="Polar residues" evidence="1">
    <location>
        <begin position="225"/>
        <end position="242"/>
    </location>
</feature>
<organism evidence="3">
    <name type="scientific">Trypanosoma brucei equiperdum</name>
    <dbReference type="NCBI Taxonomy" id="630700"/>
    <lineage>
        <taxon>Eukaryota</taxon>
        <taxon>Discoba</taxon>
        <taxon>Euglenozoa</taxon>
        <taxon>Kinetoplastea</taxon>
        <taxon>Metakinetoplastina</taxon>
        <taxon>Trypanosomatida</taxon>
        <taxon>Trypanosomatidae</taxon>
        <taxon>Trypanosoma</taxon>
    </lineage>
</organism>
<accession>A0A3L6L8X4</accession>
<dbReference type="AlphaFoldDB" id="A0A3L6L8X4"/>
<feature type="compositionally biased region" description="Basic and acidic residues" evidence="1">
    <location>
        <begin position="374"/>
        <end position="386"/>
    </location>
</feature>
<dbReference type="InterPro" id="IPR056661">
    <property type="entry name" value="DUF7759"/>
</dbReference>
<protein>
    <submittedName>
        <fullName evidence="3">Kinetoplast-associated protein</fullName>
    </submittedName>
</protein>
<feature type="compositionally biased region" description="Acidic residues" evidence="1">
    <location>
        <begin position="200"/>
        <end position="209"/>
    </location>
</feature>
<evidence type="ECO:0000259" key="2">
    <source>
        <dbReference type="Pfam" id="PF24945"/>
    </source>
</evidence>
<name>A0A3L6L8X4_9TRYP</name>
<feature type="domain" description="DUF7759" evidence="2">
    <location>
        <begin position="798"/>
        <end position="902"/>
    </location>
</feature>
<feature type="compositionally biased region" description="Basic residues" evidence="1">
    <location>
        <begin position="1"/>
        <end position="22"/>
    </location>
</feature>
<proteinExistence type="predicted"/>
<comment type="caution">
    <text evidence="3">The sequence shown here is derived from an EMBL/GenBank/DDBJ whole genome shotgun (WGS) entry which is preliminary data.</text>
</comment>
<feature type="region of interest" description="Disordered" evidence="1">
    <location>
        <begin position="1"/>
        <end position="151"/>
    </location>
</feature>
<feature type="compositionally biased region" description="Basic and acidic residues" evidence="1">
    <location>
        <begin position="211"/>
        <end position="222"/>
    </location>
</feature>
<feature type="compositionally biased region" description="Polar residues" evidence="1">
    <location>
        <begin position="25"/>
        <end position="66"/>
    </location>
</feature>
<dbReference type="PANTHER" id="PTHR38758:SF1">
    <property type="entry name" value="PROTEIN, PUTATIVE-RELATED"/>
    <property type="match status" value="1"/>
</dbReference>
<dbReference type="PANTHER" id="PTHR38758">
    <property type="entry name" value="PUTATIVE-RELATED"/>
    <property type="match status" value="1"/>
</dbReference>
<evidence type="ECO:0000256" key="1">
    <source>
        <dbReference type="SAM" id="MobiDB-lite"/>
    </source>
</evidence>
<reference evidence="3" key="1">
    <citation type="submission" date="2018-09" db="EMBL/GenBank/DDBJ databases">
        <title>whole genome sequence of T. equiperdum IVM-t1 strain.</title>
        <authorList>
            <person name="Suganuma K."/>
        </authorList>
    </citation>
    <scope>NUCLEOTIDE SEQUENCE [LARGE SCALE GENOMIC DNA]</scope>
    <source>
        <strain evidence="3">IVM-t1</strain>
    </source>
</reference>
<feature type="compositionally biased region" description="Basic residues" evidence="1">
    <location>
        <begin position="127"/>
        <end position="138"/>
    </location>
</feature>
<feature type="compositionally biased region" description="Basic and acidic residues" evidence="1">
    <location>
        <begin position="67"/>
        <end position="88"/>
    </location>
</feature>
<dbReference type="Proteomes" id="UP000266743">
    <property type="component" value="Chromosome 4"/>
</dbReference>
<feature type="region of interest" description="Disordered" evidence="1">
    <location>
        <begin position="197"/>
        <end position="391"/>
    </location>
</feature>
<sequence>MTARRRHRQRQANGHPHKHGVSHPRVTSQGEEQQQCGDSYGAQTTQQGVDYSYPTSPNAQPVSINHSELRPVKGEGERLEMSVSEEVKQQQSAEQREAASSAFDNNIEQHMESQTVTKHGAHDTSTRSRRGRTTRSARGRAQVGGQLSKPKAKTAALEAGGSFAPLTRAAAPQTVVSALEEQRRLRNIVAAPPAPLVYEDPAECDDSEVQDTAHDEAVEVKRQVGSFSRSFSTNYPKGTTEVSAPAAELNDTKPIFGNSERDSSQAATKGPEALGTGSHSGSETQSGTQAEEYKYVGGSAYGRQRTAKVGRAFGGKGTPKRNHIGDRTRGSALPSSANAEIYQTGEEEEGTARKQTEGQRNQVETGAVAQGEAEGEHRRVRVESTKKAVMRGGADEEVVYKGAGEARTDVEEEAARRRAEEVARRRAAAKDVLMRRAEEAARRRAEKVAQRRAEHAARRKVEEEARKRVEGGAQKAAEEVARKNAEEAARKKAEEAARKKAEEEARKRAEEEARKKAEEAARKKAEEEARKKAEEAARKKAEEAARKKAEEAARKRAEEAARKKAEEAARKKAEEAARKKAEEEARKKAEEEARKRAEEAARKKAEEAARKKAEEEARRMAEEARRMAEEEEEARRMAEEEAVRKRVEREVARKKAEEVARRRAEQAVRKKAEEVAARKRAEEEAARRMAEEARRMAEEENLERGRAVDGAARTATGNETTLTEQQRRERAKKKLERYRKQALARNQRPAWRESDAAAAAAAAVAQGAADVPFVPTRGNTILPSEARAASTSEEELIAGALTFPNSNVAIEKFDENQLVVRRQSLDDPWDIGLRFDWTIKTLAIGSLPTYRLTDPRRMHPFMRMYQSKPVWFLEEVNGTKANNIREVMEVLKKSLLAKFVFRKPH</sequence>
<feature type="compositionally biased region" description="Polar residues" evidence="1">
    <location>
        <begin position="277"/>
        <end position="289"/>
    </location>
</feature>
<dbReference type="Pfam" id="PF24945">
    <property type="entry name" value="DUF7759"/>
    <property type="match status" value="1"/>
</dbReference>
<feature type="compositionally biased region" description="Low complexity" evidence="1">
    <location>
        <begin position="89"/>
        <end position="102"/>
    </location>
</feature>